<feature type="domain" description="HTH lysR-type" evidence="5">
    <location>
        <begin position="51"/>
        <end position="108"/>
    </location>
</feature>
<evidence type="ECO:0000256" key="3">
    <source>
        <dbReference type="ARBA" id="ARBA00023125"/>
    </source>
</evidence>
<accession>A0A2K1FX08</accession>
<dbReference type="Pfam" id="PF00126">
    <property type="entry name" value="HTH_1"/>
    <property type="match status" value="1"/>
</dbReference>
<dbReference type="PANTHER" id="PTHR30537">
    <property type="entry name" value="HTH-TYPE TRANSCRIPTIONAL REGULATOR"/>
    <property type="match status" value="1"/>
</dbReference>
<dbReference type="EMBL" id="POWG01000023">
    <property type="protein sequence ID" value="PNQ97075.1"/>
    <property type="molecule type" value="Genomic_DNA"/>
</dbReference>
<comment type="caution">
    <text evidence="6">The sequence shown here is derived from an EMBL/GenBank/DDBJ whole genome shotgun (WGS) entry which is preliminary data.</text>
</comment>
<evidence type="ECO:0000256" key="4">
    <source>
        <dbReference type="ARBA" id="ARBA00023163"/>
    </source>
</evidence>
<sequence>MARGVVMGSTGMVLFVPQACPPLHRSTIDFAGQGCEEFSQRNPAAPPMPRLPFTALAAFEAASRHGSMTRAADELGLTHGAVSRQVGDLEKRLKVRLFDRTPQGLHLTDAGRDLAQACTAGLGRVQESWDRIAGQGPERLRIAAPRTWAALWLVPRLGRFLDGRPNLRLDIEGGNSERASEAEAGWAVIRYVRGGDPGPAGALLSEEPLFPVCAPSLAGRLSGPADLSRQTLLHYQASPDWSLWRAGSGVSLDGAGSLSFSESVMVIQAAMAGQGIALGRPSLVLEALEAGRLVCPFGPAVPCGDRYVLTAPAEGRGRGVLRAFRHWLLAEAAADRARLERLGVPFPQGCAGA</sequence>
<reference evidence="6 7" key="1">
    <citation type="submission" date="2018-01" db="EMBL/GenBank/DDBJ databases">
        <title>Whole genome sequence of Azospirillum brasilense REC3 isolated from strawberry roots.</title>
        <authorList>
            <person name="Fontana C.A."/>
            <person name="Salazar S.M."/>
            <person name="Bassi D."/>
            <person name="Puglisi E."/>
            <person name="Lovaisa N.C."/>
            <person name="Toffoli L.M."/>
            <person name="Pedraza R."/>
            <person name="Cocconcelli P.S."/>
        </authorList>
    </citation>
    <scope>NUCLEOTIDE SEQUENCE [LARGE SCALE GENOMIC DNA]</scope>
    <source>
        <strain evidence="6 7">REC3</strain>
    </source>
</reference>
<dbReference type="SUPFAM" id="SSF46785">
    <property type="entry name" value="Winged helix' DNA-binding domain"/>
    <property type="match status" value="1"/>
</dbReference>
<dbReference type="CDD" id="cd08432">
    <property type="entry name" value="PBP2_GcdR_TrpI_HvrB_AmpR_like"/>
    <property type="match status" value="1"/>
</dbReference>
<dbReference type="InterPro" id="IPR036390">
    <property type="entry name" value="WH_DNA-bd_sf"/>
</dbReference>
<dbReference type="Gene3D" id="3.40.190.10">
    <property type="entry name" value="Periplasmic binding protein-like II"/>
    <property type="match status" value="2"/>
</dbReference>
<evidence type="ECO:0000256" key="1">
    <source>
        <dbReference type="ARBA" id="ARBA00009437"/>
    </source>
</evidence>
<dbReference type="SUPFAM" id="SSF53850">
    <property type="entry name" value="Periplasmic binding protein-like II"/>
    <property type="match status" value="1"/>
</dbReference>
<gene>
    <name evidence="6" type="ORF">C1S70_20510</name>
</gene>
<dbReference type="PANTHER" id="PTHR30537:SF74">
    <property type="entry name" value="HTH-TYPE TRANSCRIPTIONAL REGULATOR TRPI"/>
    <property type="match status" value="1"/>
</dbReference>
<dbReference type="InterPro" id="IPR005119">
    <property type="entry name" value="LysR_subst-bd"/>
</dbReference>
<evidence type="ECO:0000256" key="2">
    <source>
        <dbReference type="ARBA" id="ARBA00023015"/>
    </source>
</evidence>
<evidence type="ECO:0000259" key="5">
    <source>
        <dbReference type="PROSITE" id="PS50931"/>
    </source>
</evidence>
<protein>
    <submittedName>
        <fullName evidence="6">Transcriptional regulator</fullName>
    </submittedName>
</protein>
<organism evidence="6 7">
    <name type="scientific">Azospirillum argentinense</name>
    <dbReference type="NCBI Taxonomy" id="2970906"/>
    <lineage>
        <taxon>Bacteria</taxon>
        <taxon>Pseudomonadati</taxon>
        <taxon>Pseudomonadota</taxon>
        <taxon>Alphaproteobacteria</taxon>
        <taxon>Rhodospirillales</taxon>
        <taxon>Azospirillaceae</taxon>
        <taxon>Azospirillum</taxon>
    </lineage>
</organism>
<dbReference type="Proteomes" id="UP000236268">
    <property type="component" value="Unassembled WGS sequence"/>
</dbReference>
<dbReference type="GO" id="GO:0006351">
    <property type="term" value="P:DNA-templated transcription"/>
    <property type="evidence" value="ECO:0007669"/>
    <property type="project" value="TreeGrafter"/>
</dbReference>
<name>A0A2K1FX08_9PROT</name>
<dbReference type="PROSITE" id="PS50931">
    <property type="entry name" value="HTH_LYSR"/>
    <property type="match status" value="1"/>
</dbReference>
<dbReference type="PRINTS" id="PR00039">
    <property type="entry name" value="HTHLYSR"/>
</dbReference>
<dbReference type="GO" id="GO:0043565">
    <property type="term" value="F:sequence-specific DNA binding"/>
    <property type="evidence" value="ECO:0007669"/>
    <property type="project" value="TreeGrafter"/>
</dbReference>
<proteinExistence type="inferred from homology"/>
<evidence type="ECO:0000313" key="7">
    <source>
        <dbReference type="Proteomes" id="UP000236268"/>
    </source>
</evidence>
<dbReference type="Gene3D" id="1.10.10.10">
    <property type="entry name" value="Winged helix-like DNA-binding domain superfamily/Winged helix DNA-binding domain"/>
    <property type="match status" value="1"/>
</dbReference>
<dbReference type="InterPro" id="IPR036388">
    <property type="entry name" value="WH-like_DNA-bd_sf"/>
</dbReference>
<keyword evidence="4" id="KW-0804">Transcription</keyword>
<evidence type="ECO:0000313" key="6">
    <source>
        <dbReference type="EMBL" id="PNQ97075.1"/>
    </source>
</evidence>
<keyword evidence="2" id="KW-0805">Transcription regulation</keyword>
<comment type="similarity">
    <text evidence="1">Belongs to the LysR transcriptional regulatory family.</text>
</comment>
<dbReference type="Pfam" id="PF03466">
    <property type="entry name" value="LysR_substrate"/>
    <property type="match status" value="1"/>
</dbReference>
<dbReference type="InterPro" id="IPR000847">
    <property type="entry name" value="LysR_HTH_N"/>
</dbReference>
<keyword evidence="3" id="KW-0238">DNA-binding</keyword>
<dbReference type="GO" id="GO:0003700">
    <property type="term" value="F:DNA-binding transcription factor activity"/>
    <property type="evidence" value="ECO:0007669"/>
    <property type="project" value="InterPro"/>
</dbReference>
<dbReference type="AlphaFoldDB" id="A0A2K1FX08"/>
<dbReference type="InterPro" id="IPR058163">
    <property type="entry name" value="LysR-type_TF_proteobact-type"/>
</dbReference>